<feature type="region of interest" description="Disordered" evidence="1">
    <location>
        <begin position="42"/>
        <end position="126"/>
    </location>
</feature>
<proteinExistence type="predicted"/>
<comment type="caution">
    <text evidence="2">The sequence shown here is derived from an EMBL/GenBank/DDBJ whole genome shotgun (WGS) entry which is preliminary data.</text>
</comment>
<dbReference type="EMBL" id="JBBCAQ010000032">
    <property type="protein sequence ID" value="KAK7583830.1"/>
    <property type="molecule type" value="Genomic_DNA"/>
</dbReference>
<evidence type="ECO:0000256" key="1">
    <source>
        <dbReference type="SAM" id="MobiDB-lite"/>
    </source>
</evidence>
<sequence>MAVANNFLDCAAQRRRFSNWPRRRVAQKRTAILTVGRVTRPARLHSFGLHPSAERAESRPSVTSDDGARRNVNMRAREHPETEREKEKEFQKRREEKKKTKRRTIDKVVRSESDEANDRVSEPVGW</sequence>
<protein>
    <submittedName>
        <fullName evidence="2">Uncharacterized protein</fullName>
    </submittedName>
</protein>
<reference evidence="2 3" key="1">
    <citation type="submission" date="2024-03" db="EMBL/GenBank/DDBJ databases">
        <title>Adaptation during the transition from Ophiocordyceps entomopathogen to insect associate is accompanied by gene loss and intensified selection.</title>
        <authorList>
            <person name="Ward C.M."/>
            <person name="Onetto C.A."/>
            <person name="Borneman A.R."/>
        </authorList>
    </citation>
    <scope>NUCLEOTIDE SEQUENCE [LARGE SCALE GENOMIC DNA]</scope>
    <source>
        <strain evidence="2">AWRI1</strain>
        <tissue evidence="2">Single Adult Female</tissue>
    </source>
</reference>
<dbReference type="Proteomes" id="UP001367676">
    <property type="component" value="Unassembled WGS sequence"/>
</dbReference>
<accession>A0AAN9Y3F5</accession>
<keyword evidence="3" id="KW-1185">Reference proteome</keyword>
<evidence type="ECO:0000313" key="2">
    <source>
        <dbReference type="EMBL" id="KAK7583830.1"/>
    </source>
</evidence>
<feature type="compositionally biased region" description="Basic and acidic residues" evidence="1">
    <location>
        <begin position="75"/>
        <end position="126"/>
    </location>
</feature>
<evidence type="ECO:0000313" key="3">
    <source>
        <dbReference type="Proteomes" id="UP001367676"/>
    </source>
</evidence>
<name>A0AAN9Y3F5_9HEMI</name>
<gene>
    <name evidence="2" type="ORF">V9T40_004793</name>
</gene>
<dbReference type="AlphaFoldDB" id="A0AAN9Y3F5"/>
<organism evidence="2 3">
    <name type="scientific">Parthenolecanium corni</name>
    <dbReference type="NCBI Taxonomy" id="536013"/>
    <lineage>
        <taxon>Eukaryota</taxon>
        <taxon>Metazoa</taxon>
        <taxon>Ecdysozoa</taxon>
        <taxon>Arthropoda</taxon>
        <taxon>Hexapoda</taxon>
        <taxon>Insecta</taxon>
        <taxon>Pterygota</taxon>
        <taxon>Neoptera</taxon>
        <taxon>Paraneoptera</taxon>
        <taxon>Hemiptera</taxon>
        <taxon>Sternorrhyncha</taxon>
        <taxon>Coccoidea</taxon>
        <taxon>Coccidae</taxon>
        <taxon>Parthenolecanium</taxon>
    </lineage>
</organism>